<keyword evidence="1" id="KW-0472">Membrane</keyword>
<evidence type="ECO:0008006" key="4">
    <source>
        <dbReference type="Google" id="ProtNLM"/>
    </source>
</evidence>
<accession>A0ABS1VE47</accession>
<evidence type="ECO:0000256" key="1">
    <source>
        <dbReference type="SAM" id="Phobius"/>
    </source>
</evidence>
<gene>
    <name evidence="2" type="ORF">JKJ07_01345</name>
</gene>
<keyword evidence="1" id="KW-1133">Transmembrane helix</keyword>
<comment type="caution">
    <text evidence="2">The sequence shown here is derived from an EMBL/GenBank/DDBJ whole genome shotgun (WGS) entry which is preliminary data.</text>
</comment>
<sequence>MFTELRRRRALERVKPGNGRPLKRFRWWQHLSRALYSIRLDGDLYTVDVPLWRRLTTEDGKASAHLYVNGRHYAESKLPALFEVPGGTIEVKPSSFGLKRSHYVTGDGAERQLTPDPASAEGRRARLAAEHPVLSGAIGGLSLLVLVVSLALLLMQLAEKLSQIPPVAEQVGTFTSFVTLTGWANFALGVAAAVASTERALRLRYSRILDGS</sequence>
<organism evidence="2 3">
    <name type="scientific">Paractinoplanes lichenicola</name>
    <dbReference type="NCBI Taxonomy" id="2802976"/>
    <lineage>
        <taxon>Bacteria</taxon>
        <taxon>Bacillati</taxon>
        <taxon>Actinomycetota</taxon>
        <taxon>Actinomycetes</taxon>
        <taxon>Micromonosporales</taxon>
        <taxon>Micromonosporaceae</taxon>
        <taxon>Paractinoplanes</taxon>
    </lineage>
</organism>
<dbReference type="RefSeq" id="WP_202989293.1">
    <property type="nucleotide sequence ID" value="NZ_JAENHO010000001.1"/>
</dbReference>
<proteinExistence type="predicted"/>
<reference evidence="2 3" key="1">
    <citation type="submission" date="2021-01" db="EMBL/GenBank/DDBJ databases">
        <title>Actinoplanes sp. nov. LDG1-01 isolated from lichen.</title>
        <authorList>
            <person name="Saeng-In P."/>
            <person name="Phongsopitanun W."/>
            <person name="Kanchanasin P."/>
            <person name="Yuki M."/>
            <person name="Kudo T."/>
            <person name="Ohkuma M."/>
            <person name="Tanasupawat S."/>
        </authorList>
    </citation>
    <scope>NUCLEOTIDE SEQUENCE [LARGE SCALE GENOMIC DNA]</scope>
    <source>
        <strain evidence="2 3">LDG1-01</strain>
    </source>
</reference>
<evidence type="ECO:0000313" key="3">
    <source>
        <dbReference type="Proteomes" id="UP000598996"/>
    </source>
</evidence>
<dbReference type="EMBL" id="JAENHO010000001">
    <property type="protein sequence ID" value="MBL7252948.1"/>
    <property type="molecule type" value="Genomic_DNA"/>
</dbReference>
<evidence type="ECO:0000313" key="2">
    <source>
        <dbReference type="EMBL" id="MBL7252948.1"/>
    </source>
</evidence>
<name>A0ABS1VE47_9ACTN</name>
<keyword evidence="3" id="KW-1185">Reference proteome</keyword>
<keyword evidence="1" id="KW-0812">Transmembrane</keyword>
<dbReference type="Proteomes" id="UP000598996">
    <property type="component" value="Unassembled WGS sequence"/>
</dbReference>
<feature type="transmembrane region" description="Helical" evidence="1">
    <location>
        <begin position="174"/>
        <end position="195"/>
    </location>
</feature>
<protein>
    <recommendedName>
        <fullName evidence="4">PEGA domain-containing protein</fullName>
    </recommendedName>
</protein>
<feature type="transmembrane region" description="Helical" evidence="1">
    <location>
        <begin position="133"/>
        <end position="154"/>
    </location>
</feature>